<dbReference type="Pfam" id="PF02635">
    <property type="entry name" value="DsrE"/>
    <property type="match status" value="1"/>
</dbReference>
<dbReference type="SUPFAM" id="SSF75169">
    <property type="entry name" value="DsrEFH-like"/>
    <property type="match status" value="1"/>
</dbReference>
<dbReference type="InterPro" id="IPR027396">
    <property type="entry name" value="DsrEFH-like"/>
</dbReference>
<comment type="caution">
    <text evidence="1">The sequence shown here is derived from an EMBL/GenBank/DDBJ whole genome shotgun (WGS) entry which is preliminary data.</text>
</comment>
<dbReference type="PANTHER" id="PTHR37691:SF1">
    <property type="entry name" value="BLR3518 PROTEIN"/>
    <property type="match status" value="1"/>
</dbReference>
<dbReference type="Proteomes" id="UP000051139">
    <property type="component" value="Unassembled WGS sequence"/>
</dbReference>
<dbReference type="PATRIC" id="fig|348151.3.peg.879"/>
<dbReference type="PANTHER" id="PTHR37691">
    <property type="entry name" value="BLR3518 PROTEIN"/>
    <property type="match status" value="1"/>
</dbReference>
<gene>
    <name evidence="1" type="ORF">IV55_GL000854</name>
</gene>
<dbReference type="EMBL" id="JQCB01000002">
    <property type="protein sequence ID" value="KRN96978.1"/>
    <property type="molecule type" value="Genomic_DNA"/>
</dbReference>
<organism evidence="1 2">
    <name type="scientific">Furfurilactobacillus siliginis</name>
    <dbReference type="NCBI Taxonomy" id="348151"/>
    <lineage>
        <taxon>Bacteria</taxon>
        <taxon>Bacillati</taxon>
        <taxon>Bacillota</taxon>
        <taxon>Bacilli</taxon>
        <taxon>Lactobacillales</taxon>
        <taxon>Lactobacillaceae</taxon>
        <taxon>Furfurilactobacillus</taxon>
    </lineage>
</organism>
<reference evidence="1 2" key="1">
    <citation type="journal article" date="2015" name="Genome Announc.">
        <title>Expanding the biotechnology potential of lactobacilli through comparative genomics of 213 strains and associated genera.</title>
        <authorList>
            <person name="Sun Z."/>
            <person name="Harris H.M."/>
            <person name="McCann A."/>
            <person name="Guo C."/>
            <person name="Argimon S."/>
            <person name="Zhang W."/>
            <person name="Yang X."/>
            <person name="Jeffery I.B."/>
            <person name="Cooney J.C."/>
            <person name="Kagawa T.F."/>
            <person name="Liu W."/>
            <person name="Song Y."/>
            <person name="Salvetti E."/>
            <person name="Wrobel A."/>
            <person name="Rasinkangas P."/>
            <person name="Parkhill J."/>
            <person name="Rea M.C."/>
            <person name="O'Sullivan O."/>
            <person name="Ritari J."/>
            <person name="Douillard F.P."/>
            <person name="Paul Ross R."/>
            <person name="Yang R."/>
            <person name="Briner A.E."/>
            <person name="Felis G.E."/>
            <person name="de Vos W.M."/>
            <person name="Barrangou R."/>
            <person name="Klaenhammer T.R."/>
            <person name="Caufield P.W."/>
            <person name="Cui Y."/>
            <person name="Zhang H."/>
            <person name="O'Toole P.W."/>
        </authorList>
    </citation>
    <scope>NUCLEOTIDE SEQUENCE [LARGE SCALE GENOMIC DNA]</scope>
    <source>
        <strain evidence="1 2">DSM 22696</strain>
    </source>
</reference>
<dbReference type="InterPro" id="IPR003787">
    <property type="entry name" value="Sulphur_relay_DsrE/F-like"/>
</dbReference>
<accession>A0A0R2L5X8</accession>
<evidence type="ECO:0000313" key="1">
    <source>
        <dbReference type="EMBL" id="KRN96978.1"/>
    </source>
</evidence>
<sequence>MKLAGEGDLKMRRKVVFHIDEIDQWQRTSQNIHNLCDYVATVPEEQLQVIVVVNGDAIQGYLQAIGEQTVAQHPSVKFHACHNAMQKHHINGDQLPAAVQIVPVGVLDLIQLQAAGFAYIKP</sequence>
<dbReference type="Gene3D" id="3.40.1260.10">
    <property type="entry name" value="DsrEFH-like"/>
    <property type="match status" value="1"/>
</dbReference>
<keyword evidence="2" id="KW-1185">Reference proteome</keyword>
<dbReference type="AlphaFoldDB" id="A0A0R2L5X8"/>
<name>A0A0R2L5X8_9LACO</name>
<protein>
    <submittedName>
        <fullName evidence="1">Uncharacterized protein</fullName>
    </submittedName>
</protein>
<proteinExistence type="predicted"/>
<evidence type="ECO:0000313" key="2">
    <source>
        <dbReference type="Proteomes" id="UP000051139"/>
    </source>
</evidence>